<sequence length="417" mass="46496">MGIHTLDIKALRFRCGRFALLIITAVALSACSSSPEKPGSDTAAEEQAQFEPQTGIIESTATESVEAYPDATQSIEVAANHPQEYIVKKGDTLWDIASLFLRDPWYWPEIWQRNPQVQNPHLIFPGDILRLIYVNGMPQIQLSRNEDGVARTQSTNSSGLRVIKLSPTIHRQSLNDAIPSIPADAIRQFLTRPRVVSEDEWDNAPYIVGSDDAHLILGASNKIYVRGELDKERIRYSIFRKGNRLEDPDTGDLLGFEIVYAGEVRIEKYGNPSTGNLLSTSREVLVGDRLLPTDKGAIEQQYFPTLPDNFVDGKVISLFDAISSIAKYQVAVINRGSNNGLEVGHLLATYKKGVLARDHFLARSGLSRADAEQLEIQLPDERSGIMMLFKVFDRVSYGLMLESTRAVSKLDRVDKPR</sequence>
<dbReference type="SMART" id="SM00257">
    <property type="entry name" value="LysM"/>
    <property type="match status" value="1"/>
</dbReference>
<dbReference type="InterPro" id="IPR036779">
    <property type="entry name" value="LysM_dom_sf"/>
</dbReference>
<protein>
    <submittedName>
        <fullName evidence="3">Uncharacterized protein with LysM domain, COG1652</fullName>
    </submittedName>
</protein>
<dbReference type="SUPFAM" id="SSF54106">
    <property type="entry name" value="LysM domain"/>
    <property type="match status" value="1"/>
</dbReference>
<dbReference type="PANTHER" id="PTHR34700">
    <property type="entry name" value="POTASSIUM BINDING PROTEIN KBP"/>
    <property type="match status" value="1"/>
</dbReference>
<organism evidence="3">
    <name type="scientific">hydrothermal vent metagenome</name>
    <dbReference type="NCBI Taxonomy" id="652676"/>
    <lineage>
        <taxon>unclassified sequences</taxon>
        <taxon>metagenomes</taxon>
        <taxon>ecological metagenomes</taxon>
    </lineage>
</organism>
<feature type="domain" description="LysM" evidence="2">
    <location>
        <begin position="83"/>
        <end position="131"/>
    </location>
</feature>
<evidence type="ECO:0000259" key="2">
    <source>
        <dbReference type="PROSITE" id="PS51782"/>
    </source>
</evidence>
<dbReference type="CDD" id="cd00118">
    <property type="entry name" value="LysM"/>
    <property type="match status" value="1"/>
</dbReference>
<dbReference type="Pfam" id="PF01476">
    <property type="entry name" value="LysM"/>
    <property type="match status" value="1"/>
</dbReference>
<dbReference type="AlphaFoldDB" id="A0A3B0XIL1"/>
<dbReference type="EMBL" id="UOFG01000224">
    <property type="protein sequence ID" value="VAW64083.1"/>
    <property type="molecule type" value="Genomic_DNA"/>
</dbReference>
<feature type="region of interest" description="Disordered" evidence="1">
    <location>
        <begin position="34"/>
        <end position="56"/>
    </location>
</feature>
<reference evidence="3" key="1">
    <citation type="submission" date="2018-06" db="EMBL/GenBank/DDBJ databases">
        <authorList>
            <person name="Zhirakovskaya E."/>
        </authorList>
    </citation>
    <scope>NUCLEOTIDE SEQUENCE</scope>
</reference>
<evidence type="ECO:0000313" key="3">
    <source>
        <dbReference type="EMBL" id="VAW64083.1"/>
    </source>
</evidence>
<proteinExistence type="predicted"/>
<name>A0A3B0XIL1_9ZZZZ</name>
<dbReference type="PROSITE" id="PS51782">
    <property type="entry name" value="LYSM"/>
    <property type="match status" value="1"/>
</dbReference>
<accession>A0A3B0XIL1</accession>
<gene>
    <name evidence="3" type="ORF">MNBD_GAMMA11-3084</name>
</gene>
<dbReference type="InterPro" id="IPR052196">
    <property type="entry name" value="Bact_Kbp"/>
</dbReference>
<dbReference type="InterPro" id="IPR018392">
    <property type="entry name" value="LysM"/>
</dbReference>
<evidence type="ECO:0000256" key="1">
    <source>
        <dbReference type="SAM" id="MobiDB-lite"/>
    </source>
</evidence>
<dbReference type="Gene3D" id="3.10.350.10">
    <property type="entry name" value="LysM domain"/>
    <property type="match status" value="1"/>
</dbReference>
<dbReference type="PANTHER" id="PTHR34700:SF4">
    <property type="entry name" value="PHAGE-LIKE ELEMENT PBSX PROTEIN XKDP"/>
    <property type="match status" value="1"/>
</dbReference>